<gene>
    <name evidence="2" type="ORF">PENTCL1PPCAC_5575</name>
</gene>
<accession>A0AAV5STK4</accession>
<comment type="caution">
    <text evidence="2">The sequence shown here is derived from an EMBL/GenBank/DDBJ whole genome shotgun (WGS) entry which is preliminary data.</text>
</comment>
<dbReference type="AlphaFoldDB" id="A0AAV5STK4"/>
<keyword evidence="3" id="KW-1185">Reference proteome</keyword>
<keyword evidence="1" id="KW-1133">Transmembrane helix</keyword>
<keyword evidence="1" id="KW-0812">Transmembrane</keyword>
<sequence>TSARLVGSTFSLLMALTRLTAIWTKKIIGLAIACVWMITAMVTLISAIIRKKVNDMMLDSQHKSFFRCVSRMTIVAFVITI</sequence>
<protein>
    <recommendedName>
        <fullName evidence="4">G protein-coupled receptor</fullName>
    </recommendedName>
</protein>
<feature type="transmembrane region" description="Helical" evidence="1">
    <location>
        <begin position="30"/>
        <end position="49"/>
    </location>
</feature>
<evidence type="ECO:0000256" key="1">
    <source>
        <dbReference type="SAM" id="Phobius"/>
    </source>
</evidence>
<dbReference type="Proteomes" id="UP001432027">
    <property type="component" value="Unassembled WGS sequence"/>
</dbReference>
<dbReference type="EMBL" id="BTSX01000002">
    <property type="protein sequence ID" value="GMS83400.1"/>
    <property type="molecule type" value="Genomic_DNA"/>
</dbReference>
<keyword evidence="1" id="KW-0472">Membrane</keyword>
<evidence type="ECO:0008006" key="4">
    <source>
        <dbReference type="Google" id="ProtNLM"/>
    </source>
</evidence>
<feature type="non-terminal residue" evidence="2">
    <location>
        <position position="1"/>
    </location>
</feature>
<evidence type="ECO:0000313" key="3">
    <source>
        <dbReference type="Proteomes" id="UP001432027"/>
    </source>
</evidence>
<evidence type="ECO:0000313" key="2">
    <source>
        <dbReference type="EMBL" id="GMS83400.1"/>
    </source>
</evidence>
<reference evidence="2" key="1">
    <citation type="submission" date="2023-10" db="EMBL/GenBank/DDBJ databases">
        <title>Genome assembly of Pristionchus species.</title>
        <authorList>
            <person name="Yoshida K."/>
            <person name="Sommer R.J."/>
        </authorList>
    </citation>
    <scope>NUCLEOTIDE SEQUENCE</scope>
    <source>
        <strain evidence="2">RS0144</strain>
    </source>
</reference>
<organism evidence="2 3">
    <name type="scientific">Pristionchus entomophagus</name>
    <dbReference type="NCBI Taxonomy" id="358040"/>
    <lineage>
        <taxon>Eukaryota</taxon>
        <taxon>Metazoa</taxon>
        <taxon>Ecdysozoa</taxon>
        <taxon>Nematoda</taxon>
        <taxon>Chromadorea</taxon>
        <taxon>Rhabditida</taxon>
        <taxon>Rhabditina</taxon>
        <taxon>Diplogasteromorpha</taxon>
        <taxon>Diplogasteroidea</taxon>
        <taxon>Neodiplogasteridae</taxon>
        <taxon>Pristionchus</taxon>
    </lineage>
</organism>
<feature type="non-terminal residue" evidence="2">
    <location>
        <position position="81"/>
    </location>
</feature>
<proteinExistence type="predicted"/>
<name>A0AAV5STK4_9BILA</name>